<dbReference type="Proteomes" id="UP000093694">
    <property type="component" value="Unassembled WGS sequence"/>
</dbReference>
<evidence type="ECO:0000313" key="3">
    <source>
        <dbReference type="Proteomes" id="UP000077384"/>
    </source>
</evidence>
<dbReference type="RefSeq" id="WP_063600398.1">
    <property type="nucleotide sequence ID" value="NZ_LITQ01000007.1"/>
</dbReference>
<dbReference type="SUPFAM" id="SSF55729">
    <property type="entry name" value="Acyl-CoA N-acyltransferases (Nat)"/>
    <property type="match status" value="1"/>
</dbReference>
<evidence type="ECO:0000313" key="2">
    <source>
        <dbReference type="EMBL" id="OBR90921.1"/>
    </source>
</evidence>
<dbReference type="AlphaFoldDB" id="A0A162JEZ8"/>
<protein>
    <recommendedName>
        <fullName evidence="5">FemAB family protein</fullName>
    </recommendedName>
</protein>
<dbReference type="Gene3D" id="3.40.630.30">
    <property type="match status" value="1"/>
</dbReference>
<comment type="caution">
    <text evidence="1">The sequence shown here is derived from an EMBL/GenBank/DDBJ whole genome shotgun (WGS) entry which is preliminary data.</text>
</comment>
<evidence type="ECO:0000313" key="1">
    <source>
        <dbReference type="EMBL" id="OAA94205.1"/>
    </source>
</evidence>
<accession>A0A162JEZ8</accession>
<organism evidence="1 3">
    <name type="scientific">Clostridium coskatii</name>
    <dbReference type="NCBI Taxonomy" id="1705578"/>
    <lineage>
        <taxon>Bacteria</taxon>
        <taxon>Bacillati</taxon>
        <taxon>Bacillota</taxon>
        <taxon>Clostridia</taxon>
        <taxon>Eubacteriales</taxon>
        <taxon>Clostridiaceae</taxon>
        <taxon>Clostridium</taxon>
    </lineage>
</organism>
<evidence type="ECO:0008006" key="5">
    <source>
        <dbReference type="Google" id="ProtNLM"/>
    </source>
</evidence>
<keyword evidence="4" id="KW-1185">Reference proteome</keyword>
<dbReference type="PATRIC" id="fig|1705578.3.peg.3422"/>
<gene>
    <name evidence="2" type="ORF">CLCOS_37430</name>
    <name evidence="1" type="ORF">WX73_03352</name>
</gene>
<evidence type="ECO:0000313" key="4">
    <source>
        <dbReference type="Proteomes" id="UP000093694"/>
    </source>
</evidence>
<dbReference type="EMBL" id="LROR01000085">
    <property type="protein sequence ID" value="OBR90921.1"/>
    <property type="molecule type" value="Genomic_DNA"/>
</dbReference>
<name>A0A162JEZ8_9CLOT</name>
<reference evidence="1 3" key="1">
    <citation type="journal article" date="2015" name="Biotechnol. Bioeng.">
        <title>Genome sequence and phenotypic characterization of Caulobacter segnis.</title>
        <authorList>
            <person name="Patel S."/>
            <person name="Fletcher B."/>
            <person name="Scott D.C."/>
            <person name="Ely B."/>
        </authorList>
    </citation>
    <scope>NUCLEOTIDE SEQUENCE [LARGE SCALE GENOMIC DNA]</scope>
    <source>
        <strain evidence="1 3">PS02</strain>
    </source>
</reference>
<dbReference type="InterPro" id="IPR016181">
    <property type="entry name" value="Acyl_CoA_acyltransferase"/>
</dbReference>
<dbReference type="Proteomes" id="UP000077384">
    <property type="component" value="Unassembled WGS sequence"/>
</dbReference>
<sequence>MEDLYYNINSQQIIYCDNNCIQLNKFINPLFFDTEEFHQYHQKFAEKVYRIFFCNNNKQIAYCYIGLKNGIMKAPYSSPFSMVYVKNKYRINQICSVIKGLIDCAEILKCEKIMFSLPPEIYLPEVINSEWAAFSSNDFKVEKIDINNYFNLLKFQDKELFLKKSIHSLRQNYNIALKNNLIFTEIPIEKFKLAYDVIKINRKEMGYPLKISENQMNDLIHMKELTCRCFGVKKEDNFIATAIVFDVTKDISQVIYWGDIDKYRKIRPMNMLTVNIFEFYRNLGKKYLDIGPSSENGVINNGLADFKKSIGCDNNIKITFKYEL</sequence>
<reference evidence="2 4" key="2">
    <citation type="journal article" date="2016" name="Front. Microbiol.">
        <title>Industrial Acetogenic Biocatalysts: A Comparative Metabolic and Genomic Analysis.</title>
        <authorList>
            <person name="Bengelsdorf F."/>
            <person name="Poehlein A."/>
            <person name="Sonja S."/>
            <person name="Erz C."/>
            <person name="Hummel T."/>
            <person name="Hoffmeister S."/>
            <person name="Daniel R."/>
            <person name="Durre P."/>
        </authorList>
    </citation>
    <scope>NUCLEOTIDE SEQUENCE [LARGE SCALE GENOMIC DNA]</scope>
    <source>
        <strain evidence="2 4">PTA-10522</strain>
    </source>
</reference>
<proteinExistence type="predicted"/>
<dbReference type="EMBL" id="LITQ01000007">
    <property type="protein sequence ID" value="OAA94205.1"/>
    <property type="molecule type" value="Genomic_DNA"/>
</dbReference>